<evidence type="ECO:0000313" key="1">
    <source>
        <dbReference type="EMBL" id="KAL2041101.1"/>
    </source>
</evidence>
<dbReference type="EMBL" id="JBEFKJ010000018">
    <property type="protein sequence ID" value="KAL2041101.1"/>
    <property type="molecule type" value="Genomic_DNA"/>
</dbReference>
<reference evidence="1 2" key="1">
    <citation type="submission" date="2024-09" db="EMBL/GenBank/DDBJ databases">
        <title>Rethinking Asexuality: The Enigmatic Case of Functional Sexual Genes in Lepraria (Stereocaulaceae).</title>
        <authorList>
            <person name="Doellman M."/>
            <person name="Sun Y."/>
            <person name="Barcenas-Pena A."/>
            <person name="Lumbsch H.T."/>
            <person name="Grewe F."/>
        </authorList>
    </citation>
    <scope>NUCLEOTIDE SEQUENCE [LARGE SCALE GENOMIC DNA]</scope>
    <source>
        <strain evidence="1 2">Mercado 3170</strain>
    </source>
</reference>
<comment type="caution">
    <text evidence="1">The sequence shown here is derived from an EMBL/GenBank/DDBJ whole genome shotgun (WGS) entry which is preliminary data.</text>
</comment>
<organism evidence="1 2">
    <name type="scientific">Stereocaulon virgatum</name>
    <dbReference type="NCBI Taxonomy" id="373712"/>
    <lineage>
        <taxon>Eukaryota</taxon>
        <taxon>Fungi</taxon>
        <taxon>Dikarya</taxon>
        <taxon>Ascomycota</taxon>
        <taxon>Pezizomycotina</taxon>
        <taxon>Lecanoromycetes</taxon>
        <taxon>OSLEUM clade</taxon>
        <taxon>Lecanoromycetidae</taxon>
        <taxon>Lecanorales</taxon>
        <taxon>Lecanorineae</taxon>
        <taxon>Stereocaulaceae</taxon>
        <taxon>Stereocaulon</taxon>
    </lineage>
</organism>
<name>A0ABR4A871_9LECA</name>
<protein>
    <submittedName>
        <fullName evidence="1">Uncharacterized protein</fullName>
    </submittedName>
</protein>
<sequence length="165" mass="18657">MLCLNVTNWAREEACKFREARERQLYRRLLRLGAQLPPLHLVEGTISTECQEAVFAELQRRGAFDIVLVQLIRMIRRDSAFGTEEIAVSDSALWQLLRGRGYVWRPKMLKKGVFYPSSWSIDDDSGWKTVDSPGFREELVLAEAGAPSGTVGYVATAGGFERECD</sequence>
<keyword evidence="2" id="KW-1185">Reference proteome</keyword>
<dbReference type="Proteomes" id="UP001590950">
    <property type="component" value="Unassembled WGS sequence"/>
</dbReference>
<gene>
    <name evidence="1" type="ORF">N7G274_006045</name>
</gene>
<accession>A0ABR4A871</accession>
<proteinExistence type="predicted"/>
<evidence type="ECO:0000313" key="2">
    <source>
        <dbReference type="Proteomes" id="UP001590950"/>
    </source>
</evidence>